<accession>A0A917RR16</accession>
<evidence type="ECO:0000256" key="2">
    <source>
        <dbReference type="ARBA" id="ARBA00093774"/>
    </source>
</evidence>
<dbReference type="PROSITE" id="PS51257">
    <property type="entry name" value="PROKAR_LIPOPROTEIN"/>
    <property type="match status" value="1"/>
</dbReference>
<evidence type="ECO:0000259" key="4">
    <source>
        <dbReference type="Pfam" id="PF26580"/>
    </source>
</evidence>
<comment type="similarity">
    <text evidence="2">Belongs to the MTB12 family.</text>
</comment>
<dbReference type="EMBL" id="BMMH01000007">
    <property type="protein sequence ID" value="GGL18694.1"/>
    <property type="molecule type" value="Genomic_DNA"/>
</dbReference>
<feature type="domain" description="Low molecular weight antigen MTB12-like C-terminal" evidence="4">
    <location>
        <begin position="62"/>
        <end position="169"/>
    </location>
</feature>
<gene>
    <name evidence="5" type="ORF">GCM10011588_36630</name>
</gene>
<dbReference type="Proteomes" id="UP000638263">
    <property type="component" value="Unassembled WGS sequence"/>
</dbReference>
<reference evidence="5" key="1">
    <citation type="journal article" date="2014" name="Int. J. Syst. Evol. Microbiol.">
        <title>Complete genome sequence of Corynebacterium casei LMG S-19264T (=DSM 44701T), isolated from a smear-ripened cheese.</title>
        <authorList>
            <consortium name="US DOE Joint Genome Institute (JGI-PGF)"/>
            <person name="Walter F."/>
            <person name="Albersmeier A."/>
            <person name="Kalinowski J."/>
            <person name="Ruckert C."/>
        </authorList>
    </citation>
    <scope>NUCLEOTIDE SEQUENCE</scope>
    <source>
        <strain evidence="5">CGMCC 4.3508</strain>
    </source>
</reference>
<organism evidence="5 6">
    <name type="scientific">Nocardia jinanensis</name>
    <dbReference type="NCBI Taxonomy" id="382504"/>
    <lineage>
        <taxon>Bacteria</taxon>
        <taxon>Bacillati</taxon>
        <taxon>Actinomycetota</taxon>
        <taxon>Actinomycetes</taxon>
        <taxon>Mycobacteriales</taxon>
        <taxon>Nocardiaceae</taxon>
        <taxon>Nocardia</taxon>
    </lineage>
</organism>
<sequence length="177" mass="17745">MFIGKVSAMRSSRTRRSAAIFGLIALTATAVIGCGDSEDDAAAATSAPAAASSAAPAAASPETEKEITDAFVTFFNGTAPAATRAGLVEKGDAFAPMLEGMAADPRASGTSVTVSAVELVDDKTADVTYTLLLGGNPVLPDQSGQALKEGDKWKVAAMTFCALLAVQGSGEPNPACS</sequence>
<evidence type="ECO:0000313" key="6">
    <source>
        <dbReference type="Proteomes" id="UP000638263"/>
    </source>
</evidence>
<dbReference type="InterPro" id="IPR058644">
    <property type="entry name" value="Mtb12-like_C"/>
</dbReference>
<evidence type="ECO:0000256" key="3">
    <source>
        <dbReference type="SAM" id="SignalP"/>
    </source>
</evidence>
<evidence type="ECO:0000313" key="5">
    <source>
        <dbReference type="EMBL" id="GGL18694.1"/>
    </source>
</evidence>
<proteinExistence type="inferred from homology"/>
<protein>
    <recommendedName>
        <fullName evidence="4">Low molecular weight antigen MTB12-like C-terminal domain-containing protein</fullName>
    </recommendedName>
</protein>
<dbReference type="AlphaFoldDB" id="A0A917RR16"/>
<keyword evidence="6" id="KW-1185">Reference proteome</keyword>
<evidence type="ECO:0000256" key="1">
    <source>
        <dbReference type="ARBA" id="ARBA00022729"/>
    </source>
</evidence>
<reference evidence="5" key="2">
    <citation type="submission" date="2020-09" db="EMBL/GenBank/DDBJ databases">
        <authorList>
            <person name="Sun Q."/>
            <person name="Zhou Y."/>
        </authorList>
    </citation>
    <scope>NUCLEOTIDE SEQUENCE</scope>
    <source>
        <strain evidence="5">CGMCC 4.3508</strain>
    </source>
</reference>
<keyword evidence="1 3" id="KW-0732">Signal</keyword>
<comment type="caution">
    <text evidence="5">The sequence shown here is derived from an EMBL/GenBank/DDBJ whole genome shotgun (WGS) entry which is preliminary data.</text>
</comment>
<dbReference type="Pfam" id="PF26580">
    <property type="entry name" value="Mtb12_C"/>
    <property type="match status" value="1"/>
</dbReference>
<feature type="chain" id="PRO_5038778213" description="Low molecular weight antigen MTB12-like C-terminal domain-containing protein" evidence="3">
    <location>
        <begin position="31"/>
        <end position="177"/>
    </location>
</feature>
<name>A0A917RR16_9NOCA</name>
<feature type="signal peptide" evidence="3">
    <location>
        <begin position="1"/>
        <end position="30"/>
    </location>
</feature>